<feature type="transmembrane region" description="Helical" evidence="11">
    <location>
        <begin position="12"/>
        <end position="33"/>
    </location>
</feature>
<dbReference type="Proteomes" id="UP001334732">
    <property type="component" value="Chromosome"/>
</dbReference>
<dbReference type="InterPro" id="IPR036890">
    <property type="entry name" value="HATPase_C_sf"/>
</dbReference>
<keyword evidence="5" id="KW-0808">Transferase</keyword>
<keyword evidence="9" id="KW-0902">Two-component regulatory system</keyword>
<accession>A0ABZ1CMV1</accession>
<evidence type="ECO:0000313" key="13">
    <source>
        <dbReference type="EMBL" id="WRS40612.1"/>
    </source>
</evidence>
<feature type="transmembrane region" description="Helical" evidence="11">
    <location>
        <begin position="143"/>
        <end position="161"/>
    </location>
</feature>
<sequence>MNRSLQRHLSKMLAGAVLACGVIATAVAFYFAYAEAQEFQDDALRQIAALSAGGPSEIRQLDAASKAVEDPESRIRVVRLPGGPRPAWLPPDIAPGFRTLAGSDGQEAMRVFVRDTGTGNRLVVAQATDSRNEIALNSALRTLIPLLLLLPLLIGLIAFIVRGEFAPILRLAEELDQQAAERPTLLPRHDLPGEIAPFVDAINRLLARVDAMIAEQRRFVADAAHELRTPLTALSLQAQNLAQATSPADMRERLVPLQAGIERARRLTVQLLDLARLQASEAAWTDVDVQAFARELIAEFHPVAEARGIDLGIEDAGLKSMRSDPRALGLIVRNALENALKYTSRGGEVTLRLRRDGDQALIEVVDTGPGITEAALQHAFDAFHRLSNDGEGSGLGLAIAREAAVRLGGTVMLRNRKDRTGLVFCYAQPLEPSG</sequence>
<dbReference type="PANTHER" id="PTHR45436:SF15">
    <property type="entry name" value="SENSOR HISTIDINE KINASE CUSS"/>
    <property type="match status" value="1"/>
</dbReference>
<dbReference type="Gene3D" id="1.10.287.130">
    <property type="match status" value="1"/>
</dbReference>
<dbReference type="PANTHER" id="PTHR45436">
    <property type="entry name" value="SENSOR HISTIDINE KINASE YKOH"/>
    <property type="match status" value="1"/>
</dbReference>
<dbReference type="GO" id="GO:0016301">
    <property type="term" value="F:kinase activity"/>
    <property type="evidence" value="ECO:0007669"/>
    <property type="project" value="UniProtKB-KW"/>
</dbReference>
<evidence type="ECO:0000256" key="4">
    <source>
        <dbReference type="ARBA" id="ARBA00022553"/>
    </source>
</evidence>
<organism evidence="13 14">
    <name type="scientific">Thiobacillus sedimenti</name>
    <dbReference type="NCBI Taxonomy" id="3110231"/>
    <lineage>
        <taxon>Bacteria</taxon>
        <taxon>Pseudomonadati</taxon>
        <taxon>Pseudomonadota</taxon>
        <taxon>Betaproteobacteria</taxon>
        <taxon>Nitrosomonadales</taxon>
        <taxon>Thiobacillaceae</taxon>
        <taxon>Thiobacillus</taxon>
    </lineage>
</organism>
<evidence type="ECO:0000256" key="6">
    <source>
        <dbReference type="ARBA" id="ARBA00022692"/>
    </source>
</evidence>
<reference evidence="13 14" key="1">
    <citation type="submission" date="2023-12" db="EMBL/GenBank/DDBJ databases">
        <title>Thiobacillus sedimentum sp. nov., a chemolithoautotrophic sulfur-oxidizing bacterium isolated from freshwater sediment.</title>
        <authorList>
            <person name="Luo J."/>
            <person name="Dai C."/>
        </authorList>
    </citation>
    <scope>NUCLEOTIDE SEQUENCE [LARGE SCALE GENOMIC DNA]</scope>
    <source>
        <strain evidence="13 14">SCUT-2</strain>
    </source>
</reference>
<dbReference type="EMBL" id="CP141769">
    <property type="protein sequence ID" value="WRS40612.1"/>
    <property type="molecule type" value="Genomic_DNA"/>
</dbReference>
<dbReference type="Gene3D" id="3.30.565.10">
    <property type="entry name" value="Histidine kinase-like ATPase, C-terminal domain"/>
    <property type="match status" value="1"/>
</dbReference>
<dbReference type="RefSeq" id="WP_324781139.1">
    <property type="nucleotide sequence ID" value="NZ_CP141769.1"/>
</dbReference>
<dbReference type="SMART" id="SM00387">
    <property type="entry name" value="HATPase_c"/>
    <property type="match status" value="1"/>
</dbReference>
<dbReference type="CDD" id="cd00082">
    <property type="entry name" value="HisKA"/>
    <property type="match status" value="1"/>
</dbReference>
<keyword evidence="7 13" id="KW-0418">Kinase</keyword>
<evidence type="ECO:0000256" key="10">
    <source>
        <dbReference type="ARBA" id="ARBA00023136"/>
    </source>
</evidence>
<name>A0ABZ1CMV1_9PROT</name>
<evidence type="ECO:0000256" key="1">
    <source>
        <dbReference type="ARBA" id="ARBA00000085"/>
    </source>
</evidence>
<dbReference type="InterPro" id="IPR005467">
    <property type="entry name" value="His_kinase_dom"/>
</dbReference>
<gene>
    <name evidence="13" type="ORF">VA613_06970</name>
</gene>
<evidence type="ECO:0000256" key="7">
    <source>
        <dbReference type="ARBA" id="ARBA00022777"/>
    </source>
</evidence>
<evidence type="ECO:0000256" key="3">
    <source>
        <dbReference type="ARBA" id="ARBA00012438"/>
    </source>
</evidence>
<keyword evidence="8 11" id="KW-1133">Transmembrane helix</keyword>
<dbReference type="InterPro" id="IPR036097">
    <property type="entry name" value="HisK_dim/P_sf"/>
</dbReference>
<dbReference type="CDD" id="cd00075">
    <property type="entry name" value="HATPase"/>
    <property type="match status" value="1"/>
</dbReference>
<evidence type="ECO:0000259" key="12">
    <source>
        <dbReference type="PROSITE" id="PS50109"/>
    </source>
</evidence>
<evidence type="ECO:0000256" key="2">
    <source>
        <dbReference type="ARBA" id="ARBA00004141"/>
    </source>
</evidence>
<dbReference type="SUPFAM" id="SSF47384">
    <property type="entry name" value="Homodimeric domain of signal transducing histidine kinase"/>
    <property type="match status" value="1"/>
</dbReference>
<keyword evidence="4" id="KW-0597">Phosphoprotein</keyword>
<dbReference type="InterPro" id="IPR003661">
    <property type="entry name" value="HisK_dim/P_dom"/>
</dbReference>
<dbReference type="Pfam" id="PF00512">
    <property type="entry name" value="HisKA"/>
    <property type="match status" value="1"/>
</dbReference>
<evidence type="ECO:0000256" key="5">
    <source>
        <dbReference type="ARBA" id="ARBA00022679"/>
    </source>
</evidence>
<keyword evidence="6 11" id="KW-0812">Transmembrane</keyword>
<dbReference type="InterPro" id="IPR050428">
    <property type="entry name" value="TCS_sensor_his_kinase"/>
</dbReference>
<dbReference type="SUPFAM" id="SSF55874">
    <property type="entry name" value="ATPase domain of HSP90 chaperone/DNA topoisomerase II/histidine kinase"/>
    <property type="match status" value="1"/>
</dbReference>
<keyword evidence="10 11" id="KW-0472">Membrane</keyword>
<dbReference type="InterPro" id="IPR003594">
    <property type="entry name" value="HATPase_dom"/>
</dbReference>
<dbReference type="PRINTS" id="PR00344">
    <property type="entry name" value="BCTRLSENSOR"/>
</dbReference>
<evidence type="ECO:0000256" key="11">
    <source>
        <dbReference type="SAM" id="Phobius"/>
    </source>
</evidence>
<evidence type="ECO:0000313" key="14">
    <source>
        <dbReference type="Proteomes" id="UP001334732"/>
    </source>
</evidence>
<dbReference type="EC" id="2.7.13.3" evidence="3"/>
<keyword evidence="14" id="KW-1185">Reference proteome</keyword>
<evidence type="ECO:0000256" key="8">
    <source>
        <dbReference type="ARBA" id="ARBA00022989"/>
    </source>
</evidence>
<dbReference type="InterPro" id="IPR004358">
    <property type="entry name" value="Sig_transdc_His_kin-like_C"/>
</dbReference>
<evidence type="ECO:0000256" key="9">
    <source>
        <dbReference type="ARBA" id="ARBA00023012"/>
    </source>
</evidence>
<proteinExistence type="predicted"/>
<comment type="catalytic activity">
    <reaction evidence="1">
        <text>ATP + protein L-histidine = ADP + protein N-phospho-L-histidine.</text>
        <dbReference type="EC" id="2.7.13.3"/>
    </reaction>
</comment>
<dbReference type="PROSITE" id="PS50109">
    <property type="entry name" value="HIS_KIN"/>
    <property type="match status" value="1"/>
</dbReference>
<dbReference type="Pfam" id="PF02518">
    <property type="entry name" value="HATPase_c"/>
    <property type="match status" value="1"/>
</dbReference>
<feature type="domain" description="Histidine kinase" evidence="12">
    <location>
        <begin position="222"/>
        <end position="432"/>
    </location>
</feature>
<dbReference type="SMART" id="SM00388">
    <property type="entry name" value="HisKA"/>
    <property type="match status" value="1"/>
</dbReference>
<protein>
    <recommendedName>
        <fullName evidence="3">histidine kinase</fullName>
        <ecNumber evidence="3">2.7.13.3</ecNumber>
    </recommendedName>
</protein>
<comment type="subcellular location">
    <subcellularLocation>
        <location evidence="2">Membrane</location>
        <topology evidence="2">Multi-pass membrane protein</topology>
    </subcellularLocation>
</comment>